<dbReference type="PANTHER" id="PTHR43639:SF1">
    <property type="entry name" value="SHORT-CHAIN DEHYDROGENASE_REDUCTASE FAMILY PROTEIN"/>
    <property type="match status" value="1"/>
</dbReference>
<evidence type="ECO:0000256" key="1">
    <source>
        <dbReference type="ARBA" id="ARBA00006484"/>
    </source>
</evidence>
<dbReference type="EMBL" id="CP011005">
    <property type="protein sequence ID" value="AJT40731.1"/>
    <property type="molecule type" value="Genomic_DNA"/>
</dbReference>
<evidence type="ECO:0000256" key="2">
    <source>
        <dbReference type="ARBA" id="ARBA00023002"/>
    </source>
</evidence>
<organism evidence="3 4">
    <name type="scientific">Psychromicrobium lacuslunae</name>
    <dbReference type="NCBI Taxonomy" id="1618207"/>
    <lineage>
        <taxon>Bacteria</taxon>
        <taxon>Bacillati</taxon>
        <taxon>Actinomycetota</taxon>
        <taxon>Actinomycetes</taxon>
        <taxon>Micrococcales</taxon>
        <taxon>Micrococcaceae</taxon>
        <taxon>Psychromicrobium</taxon>
    </lineage>
</organism>
<dbReference type="CDD" id="cd05233">
    <property type="entry name" value="SDR_c"/>
    <property type="match status" value="1"/>
</dbReference>
<dbReference type="PANTHER" id="PTHR43639">
    <property type="entry name" value="OXIDOREDUCTASE, SHORT-CHAIN DEHYDROGENASE/REDUCTASE FAMILY (AFU_ORTHOLOGUE AFUA_5G02870)"/>
    <property type="match status" value="1"/>
</dbReference>
<dbReference type="Proteomes" id="UP000061839">
    <property type="component" value="Chromosome"/>
</dbReference>
<dbReference type="FunFam" id="3.40.50.720:FF:000084">
    <property type="entry name" value="Short-chain dehydrogenase reductase"/>
    <property type="match status" value="1"/>
</dbReference>
<dbReference type="PRINTS" id="PR00080">
    <property type="entry name" value="SDRFAMILY"/>
</dbReference>
<proteinExistence type="inferred from homology"/>
<dbReference type="Gene3D" id="3.40.50.720">
    <property type="entry name" value="NAD(P)-binding Rossmann-like Domain"/>
    <property type="match status" value="1"/>
</dbReference>
<dbReference type="SUPFAM" id="SSF51735">
    <property type="entry name" value="NAD(P)-binding Rossmann-fold domains"/>
    <property type="match status" value="1"/>
</dbReference>
<dbReference type="GO" id="GO:0016491">
    <property type="term" value="F:oxidoreductase activity"/>
    <property type="evidence" value="ECO:0007669"/>
    <property type="project" value="UniProtKB-KW"/>
</dbReference>
<keyword evidence="4" id="KW-1185">Reference proteome</keyword>
<dbReference type="RefSeq" id="WP_045073552.1">
    <property type="nucleotide sequence ID" value="NZ_CP011005.1"/>
</dbReference>
<name>A0A0D4BX90_9MICC</name>
<dbReference type="HOGENOM" id="CLU_010194_1_3_11"/>
<keyword evidence="2" id="KW-0560">Oxidoreductase</keyword>
<dbReference type="OrthoDB" id="9809287at2"/>
<dbReference type="KEGG" id="ari:UM93_02945"/>
<dbReference type="AlphaFoldDB" id="A0A0D4BX90"/>
<dbReference type="InterPro" id="IPR036291">
    <property type="entry name" value="NAD(P)-bd_dom_sf"/>
</dbReference>
<comment type="similarity">
    <text evidence="1">Belongs to the short-chain dehydrogenases/reductases (SDR) family.</text>
</comment>
<reference evidence="3 4" key="1">
    <citation type="journal article" date="2015" name="Genome Announc.">
        <title>Complete Genome Sequencing of Protease-Producing Novel Arthrobacter sp. Strain IHBB 11108 Using PacBio Single-Molecule Real-Time Sequencing Technology.</title>
        <authorList>
            <person name="Kiran S."/>
            <person name="Swarnkar M.K."/>
            <person name="Pal M."/>
            <person name="Thakur R."/>
            <person name="Tewari R."/>
            <person name="Singh A.K."/>
            <person name="Gulati A."/>
        </authorList>
    </citation>
    <scope>NUCLEOTIDE SEQUENCE [LARGE SCALE GENOMIC DNA]</scope>
    <source>
        <strain evidence="3 4">IHBB 11108</strain>
    </source>
</reference>
<evidence type="ECO:0000313" key="4">
    <source>
        <dbReference type="Proteomes" id="UP000061839"/>
    </source>
</evidence>
<dbReference type="InterPro" id="IPR002347">
    <property type="entry name" value="SDR_fam"/>
</dbReference>
<dbReference type="STRING" id="1618207.UM93_02945"/>
<dbReference type="PRINTS" id="PR00081">
    <property type="entry name" value="GDHRDH"/>
</dbReference>
<gene>
    <name evidence="3" type="ORF">UM93_02945</name>
</gene>
<accession>A0A0D4BX90</accession>
<protein>
    <submittedName>
        <fullName evidence="3">Oxidoreductase</fullName>
    </submittedName>
</protein>
<evidence type="ECO:0000313" key="3">
    <source>
        <dbReference type="EMBL" id="AJT40731.1"/>
    </source>
</evidence>
<dbReference type="Pfam" id="PF13561">
    <property type="entry name" value="adh_short_C2"/>
    <property type="match status" value="1"/>
</dbReference>
<sequence length="253" mass="25884">MSQQPARPPVIIVTGASRGIGAAVARQAATGGYAVVVNYARDVDGAEAVVAEITTAGGLSQAVQADVADPGQLSRLIDAAAELGELCALVNNAAITGNSPGTFVELPDHLLAETFATNVLGSMRASQAVLQHWQRSPASRMSIINISSTATKAGSPGEWVHYAATKGAIDVFTRGLAAEVAQQGIRVNAVAPGLTDTGLHQEAGMPDRVARLSPTIPMGRAATPEEVANAVLWLLSDQASYITGSILPVSGGR</sequence>
<dbReference type="PATRIC" id="fig|1618207.4.peg.602"/>